<sequence>MNNNQTAVPQTEGAPLSRATSRTSRTSALSRHQSLVKRSIEMHDLKPADVLLERFTAWKAIVRQLTAWFEGIAEIENNTAKDMMKLAGVIQVPFRAGNQFLGEGGLQDVFYTIRDKSRIVADHHADLGRTIQGTIVLHLQKLSTEIKAHIKNVQSDTAKLAANVAKEREVSEKLLGELANHISTFKNTPGMVQARQDPYLTNAAVARQMQRQVLEENLLQKSLIMTQQNSAAFELGIVRSIQSAWNTFEEWQSRASVQSQALFHSLSAHMASLTPDREWIAFAARSDHLLDPETPMRTTQSVIWPLKDDPCVVSVHTGHLERKKRFTRAYHENYFVLTPAGFLHEFASSDPTIPAGQLPSFSLFLSSCTLGPPSTVKSKSHKFHIEGRKDGTGTTKGGGLRNMIGVPNKEGESNKAWSFRARSRDEMMEWWNDIRMLCARYLVASEQLERSGPVEAAVRSAGYISGGEEEEEEEEEEGERREGSSVEEEEGEGVDEYQDAQEEQGVPPPGYAQGGGVMEMGPHGYPVRFSYATQALTNFFVA</sequence>
<dbReference type="SUPFAM" id="SSF103657">
    <property type="entry name" value="BAR/IMD domain-like"/>
    <property type="match status" value="1"/>
</dbReference>
<dbReference type="PANTHER" id="PTHR31941:SF1">
    <property type="entry name" value="CYTOSKELETAL SIGNALING PROTEIN SLM1"/>
    <property type="match status" value="1"/>
</dbReference>
<dbReference type="Gene3D" id="1.20.1270.60">
    <property type="entry name" value="Arfaptin homology (AH) domain/BAR domain"/>
    <property type="match status" value="1"/>
</dbReference>
<dbReference type="Pfam" id="PF20399">
    <property type="entry name" value="PH_20"/>
    <property type="match status" value="1"/>
</dbReference>
<evidence type="ECO:0000256" key="1">
    <source>
        <dbReference type="ARBA" id="ARBA00022553"/>
    </source>
</evidence>
<reference evidence="4 5" key="1">
    <citation type="submission" date="2014-04" db="EMBL/GenBank/DDBJ databases">
        <authorList>
            <consortium name="DOE Joint Genome Institute"/>
            <person name="Kuo A."/>
            <person name="Kohler A."/>
            <person name="Nagy L.G."/>
            <person name="Floudas D."/>
            <person name="Copeland A."/>
            <person name="Barry K.W."/>
            <person name="Cichocki N."/>
            <person name="Veneault-Fourrey C."/>
            <person name="LaButti K."/>
            <person name="Lindquist E.A."/>
            <person name="Lipzen A."/>
            <person name="Lundell T."/>
            <person name="Morin E."/>
            <person name="Murat C."/>
            <person name="Sun H."/>
            <person name="Tunlid A."/>
            <person name="Henrissat B."/>
            <person name="Grigoriev I.V."/>
            <person name="Hibbett D.S."/>
            <person name="Martin F."/>
            <person name="Nordberg H.P."/>
            <person name="Cantor M.N."/>
            <person name="Hua S.X."/>
        </authorList>
    </citation>
    <scope>NUCLEOTIDE SEQUENCE [LARGE SCALE GENOMIC DNA]</scope>
    <source>
        <strain evidence="4 5">LaAM-08-1</strain>
    </source>
</reference>
<organism evidence="4 5">
    <name type="scientific">Laccaria amethystina LaAM-08-1</name>
    <dbReference type="NCBI Taxonomy" id="1095629"/>
    <lineage>
        <taxon>Eukaryota</taxon>
        <taxon>Fungi</taxon>
        <taxon>Dikarya</taxon>
        <taxon>Basidiomycota</taxon>
        <taxon>Agaricomycotina</taxon>
        <taxon>Agaricomycetes</taxon>
        <taxon>Agaricomycetidae</taxon>
        <taxon>Agaricales</taxon>
        <taxon>Agaricineae</taxon>
        <taxon>Hydnangiaceae</taxon>
        <taxon>Laccaria</taxon>
    </lineage>
</organism>
<gene>
    <name evidence="4" type="ORF">K443DRAFT_97389</name>
</gene>
<dbReference type="EMBL" id="KN838596">
    <property type="protein sequence ID" value="KIK02166.1"/>
    <property type="molecule type" value="Genomic_DNA"/>
</dbReference>
<dbReference type="Gene3D" id="2.30.29.30">
    <property type="entry name" value="Pleckstrin-homology domain (PH domain)/Phosphotyrosine-binding domain (PTB)"/>
    <property type="match status" value="1"/>
</dbReference>
<dbReference type="STRING" id="1095629.A0A0C9XB68"/>
<dbReference type="SUPFAM" id="SSF50729">
    <property type="entry name" value="PH domain-like"/>
    <property type="match status" value="1"/>
</dbReference>
<keyword evidence="1" id="KW-0597">Phosphoprotein</keyword>
<dbReference type="PANTHER" id="PTHR31941">
    <property type="entry name" value="CYTOSKELETAL SIGNALING PROTEIN SLM1"/>
    <property type="match status" value="1"/>
</dbReference>
<dbReference type="AlphaFoldDB" id="A0A0C9XB68"/>
<keyword evidence="5" id="KW-1185">Reference proteome</keyword>
<feature type="compositionally biased region" description="Acidic residues" evidence="2">
    <location>
        <begin position="485"/>
        <end position="502"/>
    </location>
</feature>
<dbReference type="PROSITE" id="PS50003">
    <property type="entry name" value="PH_DOMAIN"/>
    <property type="match status" value="1"/>
</dbReference>
<dbReference type="InterPro" id="IPR001849">
    <property type="entry name" value="PH_domain"/>
</dbReference>
<proteinExistence type="predicted"/>
<evidence type="ECO:0000256" key="2">
    <source>
        <dbReference type="SAM" id="MobiDB-lite"/>
    </source>
</evidence>
<feature type="region of interest" description="Disordered" evidence="2">
    <location>
        <begin position="1"/>
        <end position="31"/>
    </location>
</feature>
<dbReference type="InterPro" id="IPR027267">
    <property type="entry name" value="AH/BAR_dom_sf"/>
</dbReference>
<feature type="compositionally biased region" description="Acidic residues" evidence="2">
    <location>
        <begin position="467"/>
        <end position="477"/>
    </location>
</feature>
<name>A0A0C9XB68_9AGAR</name>
<dbReference type="Proteomes" id="UP000054477">
    <property type="component" value="Unassembled WGS sequence"/>
</dbReference>
<dbReference type="HOGENOM" id="CLU_018582_0_0_1"/>
<evidence type="ECO:0000313" key="4">
    <source>
        <dbReference type="EMBL" id="KIK02166.1"/>
    </source>
</evidence>
<feature type="region of interest" description="Disordered" evidence="2">
    <location>
        <begin position="379"/>
        <end position="408"/>
    </location>
</feature>
<dbReference type="CDD" id="cd13311">
    <property type="entry name" value="PH_Slm1"/>
    <property type="match status" value="1"/>
</dbReference>
<feature type="domain" description="PH" evidence="3">
    <location>
        <begin position="313"/>
        <end position="439"/>
    </location>
</feature>
<dbReference type="InterPro" id="IPR046869">
    <property type="entry name" value="SLM1/RGC1-like_PH"/>
</dbReference>
<dbReference type="InterPro" id="IPR046868">
    <property type="entry name" value="BAR_4"/>
</dbReference>
<dbReference type="InterPro" id="IPR043453">
    <property type="entry name" value="Slm1_PH"/>
</dbReference>
<evidence type="ECO:0000259" key="3">
    <source>
        <dbReference type="PROSITE" id="PS50003"/>
    </source>
</evidence>
<dbReference type="InterPro" id="IPR011993">
    <property type="entry name" value="PH-like_dom_sf"/>
</dbReference>
<dbReference type="Pfam" id="PF20400">
    <property type="entry name" value="BAR_4"/>
    <property type="match status" value="1"/>
</dbReference>
<protein>
    <recommendedName>
        <fullName evidence="3">PH domain-containing protein</fullName>
    </recommendedName>
</protein>
<evidence type="ECO:0000313" key="5">
    <source>
        <dbReference type="Proteomes" id="UP000054477"/>
    </source>
</evidence>
<accession>A0A0C9XB68</accession>
<reference evidence="5" key="2">
    <citation type="submission" date="2015-01" db="EMBL/GenBank/DDBJ databases">
        <title>Evolutionary Origins and Diversification of the Mycorrhizal Mutualists.</title>
        <authorList>
            <consortium name="DOE Joint Genome Institute"/>
            <consortium name="Mycorrhizal Genomics Consortium"/>
            <person name="Kohler A."/>
            <person name="Kuo A."/>
            <person name="Nagy L.G."/>
            <person name="Floudas D."/>
            <person name="Copeland A."/>
            <person name="Barry K.W."/>
            <person name="Cichocki N."/>
            <person name="Veneault-Fourrey C."/>
            <person name="LaButti K."/>
            <person name="Lindquist E.A."/>
            <person name="Lipzen A."/>
            <person name="Lundell T."/>
            <person name="Morin E."/>
            <person name="Murat C."/>
            <person name="Riley R."/>
            <person name="Ohm R."/>
            <person name="Sun H."/>
            <person name="Tunlid A."/>
            <person name="Henrissat B."/>
            <person name="Grigoriev I.V."/>
            <person name="Hibbett D.S."/>
            <person name="Martin F."/>
        </authorList>
    </citation>
    <scope>NUCLEOTIDE SEQUENCE [LARGE SCALE GENOMIC DNA]</scope>
    <source>
        <strain evidence="5">LaAM-08-1</strain>
    </source>
</reference>
<dbReference type="OrthoDB" id="5598057at2759"/>
<feature type="region of interest" description="Disordered" evidence="2">
    <location>
        <begin position="463"/>
        <end position="517"/>
    </location>
</feature>
<feature type="compositionally biased region" description="Low complexity" evidence="2">
    <location>
        <begin position="16"/>
        <end position="31"/>
    </location>
</feature>
<dbReference type="SMART" id="SM00233">
    <property type="entry name" value="PH"/>
    <property type="match status" value="1"/>
</dbReference>